<dbReference type="PANTHER" id="PTHR31170:SF25">
    <property type="entry name" value="BNAA09G04570D PROTEIN"/>
    <property type="match status" value="1"/>
</dbReference>
<dbReference type="Pfam" id="PF03140">
    <property type="entry name" value="DUF247"/>
    <property type="match status" value="1"/>
</dbReference>
<dbReference type="STRING" id="43335.A0A4U5Q6P1"/>
<evidence type="ECO:0000313" key="1">
    <source>
        <dbReference type="EMBL" id="TKS05910.1"/>
    </source>
</evidence>
<comment type="caution">
    <text evidence="1">The sequence shown here is derived from an EMBL/GenBank/DDBJ whole genome shotgun (WGS) entry which is preliminary data.</text>
</comment>
<accession>A0A4U5Q6P1</accession>
<protein>
    <submittedName>
        <fullName evidence="1">Uncharacterized protein</fullName>
    </submittedName>
</protein>
<name>A0A4U5Q6P1_POPAL</name>
<sequence>MSSLQPALSSCSSLVFDELQWVNTIRRTIEDEVEDDSNIPICIFNVPKALMSSDPDSYTPQQLSLGPYHYSRLELHEMDRYKLSAAKRSQKLLQSLKFRDLVEQLMKLESKIRACYHKYLNFNGETLAWMMAIDASFLLEFLQVYALRGPKMLSEVSSGMPHFLEYSYRKSSCNAILRDIVMLENQIPLFTLRKVLEFRFLSLESADDMLYSMLMGSCKELSPFKTMVGLPVARVSEHAHLLDFLYHIIVPKVEASVNIPEEVKDHTKATRENEEPSVGSAYMKQLLIETWNLFSSLNIRFLKKLLESAPVAVILKLPWSILSNVLGFGSAKQPDAFSEISKC</sequence>
<dbReference type="InterPro" id="IPR004158">
    <property type="entry name" value="DUF247_pln"/>
</dbReference>
<reference evidence="1" key="1">
    <citation type="submission" date="2018-10" db="EMBL/GenBank/DDBJ databases">
        <title>Population genomic analysis revealed the cold adaptation of white poplar.</title>
        <authorList>
            <person name="Liu Y.-J."/>
        </authorList>
    </citation>
    <scope>NUCLEOTIDE SEQUENCE [LARGE SCALE GENOMIC DNA]</scope>
    <source>
        <strain evidence="1">PAL-ZL1</strain>
    </source>
</reference>
<dbReference type="AlphaFoldDB" id="A0A4U5Q6P1"/>
<proteinExistence type="predicted"/>
<dbReference type="PANTHER" id="PTHR31170">
    <property type="entry name" value="BNAC04G53230D PROTEIN"/>
    <property type="match status" value="1"/>
</dbReference>
<dbReference type="EMBL" id="RCHU01000389">
    <property type="protein sequence ID" value="TKS05910.1"/>
    <property type="molecule type" value="Genomic_DNA"/>
</dbReference>
<gene>
    <name evidence="1" type="ORF">D5086_0000128290</name>
</gene>
<organism evidence="1">
    <name type="scientific">Populus alba</name>
    <name type="common">White poplar</name>
    <dbReference type="NCBI Taxonomy" id="43335"/>
    <lineage>
        <taxon>Eukaryota</taxon>
        <taxon>Viridiplantae</taxon>
        <taxon>Streptophyta</taxon>
        <taxon>Embryophyta</taxon>
        <taxon>Tracheophyta</taxon>
        <taxon>Spermatophyta</taxon>
        <taxon>Magnoliopsida</taxon>
        <taxon>eudicotyledons</taxon>
        <taxon>Gunneridae</taxon>
        <taxon>Pentapetalae</taxon>
        <taxon>rosids</taxon>
        <taxon>fabids</taxon>
        <taxon>Malpighiales</taxon>
        <taxon>Salicaceae</taxon>
        <taxon>Saliceae</taxon>
        <taxon>Populus</taxon>
    </lineage>
</organism>